<keyword evidence="1" id="KW-1133">Transmembrane helix</keyword>
<feature type="transmembrane region" description="Helical" evidence="1">
    <location>
        <begin position="66"/>
        <end position="85"/>
    </location>
</feature>
<evidence type="ECO:0000259" key="2">
    <source>
        <dbReference type="Pfam" id="PF02517"/>
    </source>
</evidence>
<keyword evidence="3" id="KW-0482">Metalloprotease</keyword>
<keyword evidence="1" id="KW-0812">Transmembrane</keyword>
<feature type="domain" description="CAAX prenyl protease 2/Lysostaphin resistance protein A-like" evidence="2">
    <location>
        <begin position="32"/>
        <end position="127"/>
    </location>
</feature>
<feature type="transmembrane region" description="Helical" evidence="1">
    <location>
        <begin position="33"/>
        <end position="54"/>
    </location>
</feature>
<proteinExistence type="predicted"/>
<sequence length="143" mass="16911">MKKYSFEIIVFSLLSIYFICCIIINGVSNITLYNITLFLFASPLIEEYIFRGLVQNKINKFVNKTYFFHISMGNLISSILFTAAHCIINPFFIQNLFVIIPSLYLGYLYDKYNTLKLPVLFHSFFNINIFIIYPYSNILIFYR</sequence>
<accession>A0A9D2GSX7</accession>
<organism evidence="3 4">
    <name type="scientific">Candidatus Mucispirillum faecigallinarum</name>
    <dbReference type="NCBI Taxonomy" id="2838699"/>
    <lineage>
        <taxon>Bacteria</taxon>
        <taxon>Pseudomonadati</taxon>
        <taxon>Deferribacterota</taxon>
        <taxon>Deferribacteres</taxon>
        <taxon>Deferribacterales</taxon>
        <taxon>Mucispirillaceae</taxon>
        <taxon>Mucispirillum</taxon>
    </lineage>
</organism>
<dbReference type="EMBL" id="DXAQ01000011">
    <property type="protein sequence ID" value="HIZ88425.1"/>
    <property type="molecule type" value="Genomic_DNA"/>
</dbReference>
<dbReference type="GO" id="GO:0080120">
    <property type="term" value="P:CAAX-box protein maturation"/>
    <property type="evidence" value="ECO:0007669"/>
    <property type="project" value="UniProtKB-ARBA"/>
</dbReference>
<dbReference type="Pfam" id="PF02517">
    <property type="entry name" value="Rce1-like"/>
    <property type="match status" value="1"/>
</dbReference>
<evidence type="ECO:0000313" key="3">
    <source>
        <dbReference type="EMBL" id="HIZ88425.1"/>
    </source>
</evidence>
<dbReference type="GO" id="GO:0008237">
    <property type="term" value="F:metallopeptidase activity"/>
    <property type="evidence" value="ECO:0007669"/>
    <property type="project" value="UniProtKB-KW"/>
</dbReference>
<keyword evidence="1" id="KW-0472">Membrane</keyword>
<feature type="transmembrane region" description="Helical" evidence="1">
    <location>
        <begin position="121"/>
        <end position="142"/>
    </location>
</feature>
<dbReference type="EC" id="3.4.24.-" evidence="3"/>
<feature type="transmembrane region" description="Helical" evidence="1">
    <location>
        <begin position="7"/>
        <end position="27"/>
    </location>
</feature>
<dbReference type="Proteomes" id="UP000824176">
    <property type="component" value="Unassembled WGS sequence"/>
</dbReference>
<reference evidence="3" key="1">
    <citation type="journal article" date="2021" name="PeerJ">
        <title>Extensive microbial diversity within the chicken gut microbiome revealed by metagenomics and culture.</title>
        <authorList>
            <person name="Gilroy R."/>
            <person name="Ravi A."/>
            <person name="Getino M."/>
            <person name="Pursley I."/>
            <person name="Horton D.L."/>
            <person name="Alikhan N.F."/>
            <person name="Baker D."/>
            <person name="Gharbi K."/>
            <person name="Hall N."/>
            <person name="Watson M."/>
            <person name="Adriaenssens E.M."/>
            <person name="Foster-Nyarko E."/>
            <person name="Jarju S."/>
            <person name="Secka A."/>
            <person name="Antonio M."/>
            <person name="Oren A."/>
            <person name="Chaudhuri R.R."/>
            <person name="La Ragione R."/>
            <person name="Hildebrand F."/>
            <person name="Pallen M.J."/>
        </authorList>
    </citation>
    <scope>NUCLEOTIDE SEQUENCE</scope>
    <source>
        <strain evidence="3">ChiW4-1371</strain>
    </source>
</reference>
<comment type="caution">
    <text evidence="3">The sequence shown here is derived from an EMBL/GenBank/DDBJ whole genome shotgun (WGS) entry which is preliminary data.</text>
</comment>
<keyword evidence="3" id="KW-0378">Hydrolase</keyword>
<evidence type="ECO:0000256" key="1">
    <source>
        <dbReference type="SAM" id="Phobius"/>
    </source>
</evidence>
<protein>
    <submittedName>
        <fullName evidence="3">CPBP family intramembrane metalloprotease</fullName>
        <ecNumber evidence="3">3.4.24.-</ecNumber>
    </submittedName>
</protein>
<keyword evidence="3" id="KW-0645">Protease</keyword>
<gene>
    <name evidence="3" type="ORF">H9804_00640</name>
</gene>
<dbReference type="GO" id="GO:0004175">
    <property type="term" value="F:endopeptidase activity"/>
    <property type="evidence" value="ECO:0007669"/>
    <property type="project" value="UniProtKB-ARBA"/>
</dbReference>
<dbReference type="InterPro" id="IPR003675">
    <property type="entry name" value="Rce1/LyrA-like_dom"/>
</dbReference>
<reference evidence="3" key="2">
    <citation type="submission" date="2021-04" db="EMBL/GenBank/DDBJ databases">
        <authorList>
            <person name="Gilroy R."/>
        </authorList>
    </citation>
    <scope>NUCLEOTIDE SEQUENCE</scope>
    <source>
        <strain evidence="3">ChiW4-1371</strain>
    </source>
</reference>
<dbReference type="AlphaFoldDB" id="A0A9D2GSX7"/>
<name>A0A9D2GSX7_9BACT</name>
<evidence type="ECO:0000313" key="4">
    <source>
        <dbReference type="Proteomes" id="UP000824176"/>
    </source>
</evidence>